<evidence type="ECO:0000313" key="4">
    <source>
        <dbReference type="EMBL" id="KIO46227.1"/>
    </source>
</evidence>
<name>A0AB34R987_9PORP</name>
<dbReference type="PIRSF" id="PIRSF018266">
    <property type="entry name" value="FecR"/>
    <property type="match status" value="1"/>
</dbReference>
<dbReference type="RefSeq" id="WP_041502841.1">
    <property type="nucleotide sequence ID" value="NZ_JPIT01000016.1"/>
</dbReference>
<dbReference type="InterPro" id="IPR012373">
    <property type="entry name" value="Ferrdict_sens_TM"/>
</dbReference>
<dbReference type="Pfam" id="PF04773">
    <property type="entry name" value="FecR"/>
    <property type="match status" value="1"/>
</dbReference>
<evidence type="ECO:0000259" key="3">
    <source>
        <dbReference type="Pfam" id="PF16344"/>
    </source>
</evidence>
<evidence type="ECO:0008006" key="6">
    <source>
        <dbReference type="Google" id="ProtNLM"/>
    </source>
</evidence>
<organism evidence="4 5">
    <name type="scientific">Sanguibacteroides justesenii</name>
    <dbReference type="NCBI Taxonomy" id="1547597"/>
    <lineage>
        <taxon>Bacteria</taxon>
        <taxon>Pseudomonadati</taxon>
        <taxon>Bacteroidota</taxon>
        <taxon>Bacteroidia</taxon>
        <taxon>Bacteroidales</taxon>
        <taxon>Porphyromonadaceae</taxon>
        <taxon>Sanguibacteroides</taxon>
    </lineage>
</organism>
<dbReference type="InterPro" id="IPR006860">
    <property type="entry name" value="FecR"/>
</dbReference>
<dbReference type="Proteomes" id="UP000031937">
    <property type="component" value="Unassembled WGS sequence"/>
</dbReference>
<dbReference type="EMBL" id="JPIT01000016">
    <property type="protein sequence ID" value="KIO46227.1"/>
    <property type="molecule type" value="Genomic_DNA"/>
</dbReference>
<feature type="domain" description="Protein FecR C-terminal" evidence="3">
    <location>
        <begin position="306"/>
        <end position="375"/>
    </location>
</feature>
<keyword evidence="1" id="KW-0812">Transmembrane</keyword>
<proteinExistence type="predicted"/>
<feature type="transmembrane region" description="Helical" evidence="1">
    <location>
        <begin position="75"/>
        <end position="94"/>
    </location>
</feature>
<feature type="domain" description="FecR protein" evidence="2">
    <location>
        <begin position="170"/>
        <end position="263"/>
    </location>
</feature>
<dbReference type="PANTHER" id="PTHR30273">
    <property type="entry name" value="PERIPLASMIC SIGNAL SENSOR AND SIGMA FACTOR ACTIVATOR FECR-RELATED"/>
    <property type="match status" value="1"/>
</dbReference>
<sequence length="378" mass="44204">MKEEDWDIKLLDYITGEVIDEEERRKIELWIAENDKNRAYFEQIQIDYLRQRWFFRSKLICRKEPLKLRSRRRHLVYITSVAASLLLLAGFFVLRNGEERVPVMKGYAGEMITPGTFKAKLLLSSGQEVVLTKGKGEIREQAKVRVLTNESGELVYQPQEDTLQEEVYNTLSVERGCEYKVNFSDGSVAWVNSATEIEYPIVFLGDKRVVKLKGEAYFQIKSDAQKPFVVLADGVEVKVTGTEFNVNTHWHNSVETVLVKGEVYVKKDSMELQMRPSQRVVYDPSKNEMYKEDVNVEKYIAWKNGDFIFSEERLEDIMDKLSLWYDCHVFFKNQALKEERLSGDMKKYGKIEELLHFFESSMDVKFKIEGKTIIVENK</sequence>
<keyword evidence="1" id="KW-1133">Transmembrane helix</keyword>
<keyword evidence="1" id="KW-0472">Membrane</keyword>
<protein>
    <recommendedName>
        <fullName evidence="6">FecR family protein</fullName>
    </recommendedName>
</protein>
<reference evidence="4 5" key="1">
    <citation type="submission" date="2014-07" db="EMBL/GenBank/DDBJ databases">
        <title>Porphyromonadaceae bacterium OUH 334697 = ATCC BAA-2682 = DSM 28341 draft genome.</title>
        <authorList>
            <person name="Sydenham T.V."/>
            <person name="Hasman H."/>
            <person name="Justesen U.S."/>
        </authorList>
    </citation>
    <scope>NUCLEOTIDE SEQUENCE [LARGE SCALE GENOMIC DNA]</scope>
    <source>
        <strain evidence="4 5">OUH 334697</strain>
    </source>
</reference>
<evidence type="ECO:0000256" key="1">
    <source>
        <dbReference type="SAM" id="Phobius"/>
    </source>
</evidence>
<evidence type="ECO:0000259" key="2">
    <source>
        <dbReference type="Pfam" id="PF04773"/>
    </source>
</evidence>
<dbReference type="PANTHER" id="PTHR30273:SF2">
    <property type="entry name" value="PROTEIN FECR"/>
    <property type="match status" value="1"/>
</dbReference>
<gene>
    <name evidence="4" type="ORF">IE90_05365</name>
</gene>
<evidence type="ECO:0000313" key="5">
    <source>
        <dbReference type="Proteomes" id="UP000031937"/>
    </source>
</evidence>
<dbReference type="GO" id="GO:0016989">
    <property type="term" value="F:sigma factor antagonist activity"/>
    <property type="evidence" value="ECO:0007669"/>
    <property type="project" value="TreeGrafter"/>
</dbReference>
<dbReference type="Gene3D" id="2.60.120.1440">
    <property type="match status" value="1"/>
</dbReference>
<dbReference type="Gene3D" id="3.55.50.30">
    <property type="match status" value="1"/>
</dbReference>
<comment type="caution">
    <text evidence="4">The sequence shown here is derived from an EMBL/GenBank/DDBJ whole genome shotgun (WGS) entry which is preliminary data.</text>
</comment>
<dbReference type="Pfam" id="PF16344">
    <property type="entry name" value="FecR_C"/>
    <property type="match status" value="1"/>
</dbReference>
<accession>A0AB34R987</accession>
<dbReference type="AlphaFoldDB" id="A0AB34R987"/>
<dbReference type="InterPro" id="IPR032508">
    <property type="entry name" value="FecR_C"/>
</dbReference>